<dbReference type="EMBL" id="BART01037959">
    <property type="protein sequence ID" value="GAH12715.1"/>
    <property type="molecule type" value="Genomic_DNA"/>
</dbReference>
<dbReference type="AlphaFoldDB" id="X1DWY5"/>
<name>X1DWY5_9ZZZZ</name>
<protein>
    <submittedName>
        <fullName evidence="2">Uncharacterized protein</fullName>
    </submittedName>
</protein>
<evidence type="ECO:0000313" key="2">
    <source>
        <dbReference type="EMBL" id="GAH12715.1"/>
    </source>
</evidence>
<keyword evidence="1" id="KW-1133">Transmembrane helix</keyword>
<sequence>MSLPPRGTGLLTGAARFLRGMGNPLTDAERRKRHYANSATAIDPIWIITGLVAASGAIILAVNALSKS</sequence>
<comment type="caution">
    <text evidence="2">The sequence shown here is derived from an EMBL/GenBank/DDBJ whole genome shotgun (WGS) entry which is preliminary data.</text>
</comment>
<proteinExistence type="predicted"/>
<reference evidence="2" key="1">
    <citation type="journal article" date="2014" name="Front. Microbiol.">
        <title>High frequency of phylogenetically diverse reductive dehalogenase-homologous genes in deep subseafloor sedimentary metagenomes.</title>
        <authorList>
            <person name="Kawai M."/>
            <person name="Futagami T."/>
            <person name="Toyoda A."/>
            <person name="Takaki Y."/>
            <person name="Nishi S."/>
            <person name="Hori S."/>
            <person name="Arai W."/>
            <person name="Tsubouchi T."/>
            <person name="Morono Y."/>
            <person name="Uchiyama I."/>
            <person name="Ito T."/>
            <person name="Fujiyama A."/>
            <person name="Inagaki F."/>
            <person name="Takami H."/>
        </authorList>
    </citation>
    <scope>NUCLEOTIDE SEQUENCE</scope>
    <source>
        <strain evidence="2">Expedition CK06-06</strain>
    </source>
</reference>
<keyword evidence="1" id="KW-0812">Transmembrane</keyword>
<keyword evidence="1" id="KW-0472">Membrane</keyword>
<accession>X1DWY5</accession>
<feature type="transmembrane region" description="Helical" evidence="1">
    <location>
        <begin position="45"/>
        <end position="65"/>
    </location>
</feature>
<gene>
    <name evidence="2" type="ORF">S01H4_63222</name>
</gene>
<evidence type="ECO:0000256" key="1">
    <source>
        <dbReference type="SAM" id="Phobius"/>
    </source>
</evidence>
<organism evidence="2">
    <name type="scientific">marine sediment metagenome</name>
    <dbReference type="NCBI Taxonomy" id="412755"/>
    <lineage>
        <taxon>unclassified sequences</taxon>
        <taxon>metagenomes</taxon>
        <taxon>ecological metagenomes</taxon>
    </lineage>
</organism>